<dbReference type="NCBIfam" id="TIGR02614">
    <property type="entry name" value="ftsW"/>
    <property type="match status" value="1"/>
</dbReference>
<evidence type="ECO:0000256" key="7">
    <source>
        <dbReference type="ARBA" id="ARBA00022692"/>
    </source>
</evidence>
<evidence type="ECO:0000256" key="18">
    <source>
        <dbReference type="ARBA" id="ARBA00041418"/>
    </source>
</evidence>
<evidence type="ECO:0000313" key="24">
    <source>
        <dbReference type="Proteomes" id="UP001469365"/>
    </source>
</evidence>
<evidence type="ECO:0000313" key="23">
    <source>
        <dbReference type="EMBL" id="MEK8127239.1"/>
    </source>
</evidence>
<keyword evidence="7 22" id="KW-0812">Transmembrane</keyword>
<evidence type="ECO:0000256" key="11">
    <source>
        <dbReference type="ARBA" id="ARBA00023136"/>
    </source>
</evidence>
<keyword evidence="4" id="KW-0132">Cell division</keyword>
<evidence type="ECO:0000256" key="9">
    <source>
        <dbReference type="ARBA" id="ARBA00022984"/>
    </source>
</evidence>
<keyword evidence="8" id="KW-0133">Cell shape</keyword>
<keyword evidence="9" id="KW-0573">Peptidoglycan synthesis</keyword>
<keyword evidence="3" id="KW-1003">Cell membrane</keyword>
<evidence type="ECO:0000256" key="10">
    <source>
        <dbReference type="ARBA" id="ARBA00022989"/>
    </source>
</evidence>
<keyword evidence="10 22" id="KW-1133">Transmembrane helix</keyword>
<evidence type="ECO:0000256" key="14">
    <source>
        <dbReference type="ARBA" id="ARBA00032370"/>
    </source>
</evidence>
<evidence type="ECO:0000256" key="22">
    <source>
        <dbReference type="SAM" id="Phobius"/>
    </source>
</evidence>
<evidence type="ECO:0000256" key="16">
    <source>
        <dbReference type="ARBA" id="ARBA00038053"/>
    </source>
</evidence>
<dbReference type="PANTHER" id="PTHR30474">
    <property type="entry name" value="CELL CYCLE PROTEIN"/>
    <property type="match status" value="1"/>
</dbReference>
<keyword evidence="24" id="KW-1185">Reference proteome</keyword>
<comment type="subcellular location">
    <subcellularLocation>
        <location evidence="1">Cell membrane</location>
        <topology evidence="1">Multi-pass membrane protein</topology>
    </subcellularLocation>
</comment>
<evidence type="ECO:0000256" key="8">
    <source>
        <dbReference type="ARBA" id="ARBA00022960"/>
    </source>
</evidence>
<keyword evidence="11 22" id="KW-0472">Membrane</keyword>
<comment type="catalytic activity">
    <reaction evidence="20">
        <text>[GlcNAc-(1-&gt;4)-Mur2Ac(oyl-L-Ala-gamma-D-Glu-L-Lys-D-Ala-D-Ala)](n)-di-trans,octa-cis-undecaprenyl diphosphate + beta-D-GlcNAc-(1-&gt;4)-Mur2Ac(oyl-L-Ala-gamma-D-Glu-L-Lys-D-Ala-D-Ala)-di-trans,octa-cis-undecaprenyl diphosphate = [GlcNAc-(1-&gt;4)-Mur2Ac(oyl-L-Ala-gamma-D-Glu-L-Lys-D-Ala-D-Ala)](n+1)-di-trans,octa-cis-undecaprenyl diphosphate + di-trans,octa-cis-undecaprenyl diphosphate + H(+)</text>
        <dbReference type="Rhea" id="RHEA:23708"/>
        <dbReference type="Rhea" id="RHEA-COMP:9602"/>
        <dbReference type="Rhea" id="RHEA-COMP:9603"/>
        <dbReference type="ChEBI" id="CHEBI:15378"/>
        <dbReference type="ChEBI" id="CHEBI:58405"/>
        <dbReference type="ChEBI" id="CHEBI:60033"/>
        <dbReference type="ChEBI" id="CHEBI:78435"/>
        <dbReference type="EC" id="2.4.99.28"/>
    </reaction>
</comment>
<evidence type="ECO:0000256" key="2">
    <source>
        <dbReference type="ARBA" id="ARBA00004752"/>
    </source>
</evidence>
<evidence type="ECO:0000256" key="20">
    <source>
        <dbReference type="ARBA" id="ARBA00049902"/>
    </source>
</evidence>
<dbReference type="PANTHER" id="PTHR30474:SF2">
    <property type="entry name" value="PEPTIDOGLYCAN GLYCOSYLTRANSFERASE FTSW-RELATED"/>
    <property type="match status" value="1"/>
</dbReference>
<evidence type="ECO:0000256" key="19">
    <source>
        <dbReference type="ARBA" id="ARBA00044770"/>
    </source>
</evidence>
<feature type="transmembrane region" description="Helical" evidence="22">
    <location>
        <begin position="55"/>
        <end position="73"/>
    </location>
</feature>
<protein>
    <recommendedName>
        <fullName evidence="17">Probable peptidoglycan glycosyltransferase FtsW</fullName>
        <ecNumber evidence="19">2.4.99.28</ecNumber>
    </recommendedName>
    <alternativeName>
        <fullName evidence="18">Cell division protein FtsW</fullName>
    </alternativeName>
    <alternativeName>
        <fullName evidence="15">Cell wall polymerase</fullName>
    </alternativeName>
    <alternativeName>
        <fullName evidence="14">Peptidoglycan polymerase</fullName>
    </alternativeName>
</protein>
<dbReference type="InterPro" id="IPR013437">
    <property type="entry name" value="FtsW"/>
</dbReference>
<feature type="transmembrane region" description="Helical" evidence="22">
    <location>
        <begin position="142"/>
        <end position="161"/>
    </location>
</feature>
<feature type="transmembrane region" description="Helical" evidence="22">
    <location>
        <begin position="167"/>
        <end position="184"/>
    </location>
</feature>
<keyword evidence="12" id="KW-0131">Cell cycle</keyword>
<feature type="transmembrane region" description="Helical" evidence="22">
    <location>
        <begin position="79"/>
        <end position="98"/>
    </location>
</feature>
<evidence type="ECO:0000256" key="17">
    <source>
        <dbReference type="ARBA" id="ARBA00041185"/>
    </source>
</evidence>
<keyword evidence="6" id="KW-0808">Transferase</keyword>
<feature type="transmembrane region" description="Helical" evidence="22">
    <location>
        <begin position="267"/>
        <end position="293"/>
    </location>
</feature>
<keyword evidence="5" id="KW-0328">Glycosyltransferase</keyword>
<feature type="transmembrane region" description="Helical" evidence="22">
    <location>
        <begin position="191"/>
        <end position="211"/>
    </location>
</feature>
<feature type="transmembrane region" description="Helical" evidence="22">
    <location>
        <begin position="15"/>
        <end position="35"/>
    </location>
</feature>
<comment type="pathway">
    <text evidence="2">Cell wall biogenesis; peptidoglycan biosynthesis.</text>
</comment>
<comment type="function">
    <text evidence="21">Peptidoglycan polymerase that is essential for cell division.</text>
</comment>
<evidence type="ECO:0000256" key="3">
    <source>
        <dbReference type="ARBA" id="ARBA00022475"/>
    </source>
</evidence>
<evidence type="ECO:0000256" key="5">
    <source>
        <dbReference type="ARBA" id="ARBA00022676"/>
    </source>
</evidence>
<dbReference type="RefSeq" id="WP_341414293.1">
    <property type="nucleotide sequence ID" value="NZ_JBBPCC010000002.1"/>
</dbReference>
<name>A0ABU9DEC9_9BACL</name>
<reference evidence="23 24" key="1">
    <citation type="submission" date="2024-04" db="EMBL/GenBank/DDBJ databases">
        <title>draft genome sequnece of Paenibacillus filicis.</title>
        <authorList>
            <person name="Kim D.-U."/>
        </authorList>
    </citation>
    <scope>NUCLEOTIDE SEQUENCE [LARGE SCALE GENOMIC DNA]</scope>
    <source>
        <strain evidence="23 24">KACC14197</strain>
    </source>
</reference>
<evidence type="ECO:0000256" key="21">
    <source>
        <dbReference type="ARBA" id="ARBA00049966"/>
    </source>
</evidence>
<comment type="similarity">
    <text evidence="16">Belongs to the SEDS family. FtsW subfamily.</text>
</comment>
<dbReference type="Pfam" id="PF01098">
    <property type="entry name" value="FTSW_RODA_SPOVE"/>
    <property type="match status" value="1"/>
</dbReference>
<feature type="transmembrane region" description="Helical" evidence="22">
    <location>
        <begin position="305"/>
        <end position="330"/>
    </location>
</feature>
<evidence type="ECO:0000256" key="13">
    <source>
        <dbReference type="ARBA" id="ARBA00023316"/>
    </source>
</evidence>
<comment type="caution">
    <text evidence="23">The sequence shown here is derived from an EMBL/GenBank/DDBJ whole genome shotgun (WGS) entry which is preliminary data.</text>
</comment>
<dbReference type="InterPro" id="IPR001182">
    <property type="entry name" value="FtsW/RodA"/>
</dbReference>
<accession>A0ABU9DEC9</accession>
<dbReference type="Proteomes" id="UP001469365">
    <property type="component" value="Unassembled WGS sequence"/>
</dbReference>
<keyword evidence="13" id="KW-0961">Cell wall biogenesis/degradation</keyword>
<dbReference type="EMBL" id="JBBPCC010000002">
    <property type="protein sequence ID" value="MEK8127239.1"/>
    <property type="molecule type" value="Genomic_DNA"/>
</dbReference>
<dbReference type="EC" id="2.4.99.28" evidence="19"/>
<evidence type="ECO:0000256" key="12">
    <source>
        <dbReference type="ARBA" id="ARBA00023306"/>
    </source>
</evidence>
<evidence type="ECO:0000256" key="15">
    <source>
        <dbReference type="ARBA" id="ARBA00033270"/>
    </source>
</evidence>
<feature type="transmembrane region" description="Helical" evidence="22">
    <location>
        <begin position="342"/>
        <end position="363"/>
    </location>
</feature>
<evidence type="ECO:0000256" key="6">
    <source>
        <dbReference type="ARBA" id="ARBA00022679"/>
    </source>
</evidence>
<evidence type="ECO:0000256" key="4">
    <source>
        <dbReference type="ARBA" id="ARBA00022618"/>
    </source>
</evidence>
<gene>
    <name evidence="23" type="primary">ftsW</name>
    <name evidence="23" type="ORF">WMW72_04860</name>
</gene>
<proteinExistence type="inferred from homology"/>
<evidence type="ECO:0000256" key="1">
    <source>
        <dbReference type="ARBA" id="ARBA00004651"/>
    </source>
</evidence>
<organism evidence="23 24">
    <name type="scientific">Paenibacillus filicis</name>
    <dbReference type="NCBI Taxonomy" id="669464"/>
    <lineage>
        <taxon>Bacteria</taxon>
        <taxon>Bacillati</taxon>
        <taxon>Bacillota</taxon>
        <taxon>Bacilli</taxon>
        <taxon>Bacillales</taxon>
        <taxon>Paenibacillaceae</taxon>
        <taxon>Paenibacillus</taxon>
    </lineage>
</organism>
<sequence>MFGELESQGRGRPDFLLLFLTFMLVGIGLVMVFSASSPKAYFYHASSWYYISKQALFAIVGLGFMLFFMGIPFQTWRRAAPFLLFFSLFLLIFVLIGGKSVNGAKRWFVVAGLTFQPSEFTKLSIIVYLSALISKKGEHIQVFKKGLLPILIVIGLILLLVMGQPDFGTVLILVMISAVITVIGGVQVRHIFMVSLGLIPLLIYLAVSQSYRFKRITSFLHPLDQPSDSGYQLTQSLYAFGHGGVTGAGLGQSIQKLFYLPEAHTDFIFAVIGEELGFVGTSLLCLIFLLFFWRGFRAAMLSDELFGVLLGMGIVTMIFIQFLLNLGAVSGTLPITGVPLPFISYGGSSLILCMACTGILLSISRDNNRRRQEQTKVSAIEVVR</sequence>